<evidence type="ECO:0000313" key="1">
    <source>
        <dbReference type="EMBL" id="MBB5916090.1"/>
    </source>
</evidence>
<dbReference type="Proteomes" id="UP000540412">
    <property type="component" value="Unassembled WGS sequence"/>
</dbReference>
<keyword evidence="2" id="KW-1185">Reference proteome</keyword>
<protein>
    <submittedName>
        <fullName evidence="1">Uncharacterized protein</fullName>
    </submittedName>
</protein>
<name>A0A7W9PHM8_9NOCA</name>
<sequence length="374" mass="40489">MTRIAHFVGSLPPDIATDDRAALRWFLSRSTGSPVDAIPRDLDSDWILDYIRARAHHSDTLELVRPGVFADYSDFPAYRVRRGQTLLPEHVGMDRADRIGEIVSAFEELRKEYPLDSGTRLQISQPNPLDMAMFVFAGAAVASGLPTARALRHSAAVFGAVRRLPVFVDAVVREMAAVSARHRNIVWQIETPIAMLAMVKAEQLHAARVLGPLLARQLASLLARTNAAGLETVLHLCYGDYQHASLLAPTSLAPATRLLNAVAARLPERRIPLPAVHIPCGYGAEPAPLTDEFYRPLNALDPRWQPIAGVVSPDIDHSAQALALFENALGRPAHGVATACGFGRCTPETADNAATATLTTARARPAARPRDIAG</sequence>
<evidence type="ECO:0000313" key="2">
    <source>
        <dbReference type="Proteomes" id="UP000540412"/>
    </source>
</evidence>
<dbReference type="EMBL" id="JACHIT010000002">
    <property type="protein sequence ID" value="MBB5916090.1"/>
    <property type="molecule type" value="Genomic_DNA"/>
</dbReference>
<dbReference type="SUPFAM" id="SSF51726">
    <property type="entry name" value="UROD/MetE-like"/>
    <property type="match status" value="1"/>
</dbReference>
<proteinExistence type="predicted"/>
<dbReference type="RefSeq" id="WP_040752498.1">
    <property type="nucleotide sequence ID" value="NZ_JACHIT010000002.1"/>
</dbReference>
<dbReference type="AlphaFoldDB" id="A0A7W9PHM8"/>
<accession>A0A7W9PHM8</accession>
<comment type="caution">
    <text evidence="1">The sequence shown here is derived from an EMBL/GenBank/DDBJ whole genome shotgun (WGS) entry which is preliminary data.</text>
</comment>
<organism evidence="1 2">
    <name type="scientific">Nocardia transvalensis</name>
    <dbReference type="NCBI Taxonomy" id="37333"/>
    <lineage>
        <taxon>Bacteria</taxon>
        <taxon>Bacillati</taxon>
        <taxon>Actinomycetota</taxon>
        <taxon>Actinomycetes</taxon>
        <taxon>Mycobacteriales</taxon>
        <taxon>Nocardiaceae</taxon>
        <taxon>Nocardia</taxon>
    </lineage>
</organism>
<gene>
    <name evidence="1" type="ORF">BJY24_005002</name>
</gene>
<reference evidence="1 2" key="1">
    <citation type="submission" date="2020-08" db="EMBL/GenBank/DDBJ databases">
        <title>Sequencing the genomes of 1000 actinobacteria strains.</title>
        <authorList>
            <person name="Klenk H.-P."/>
        </authorList>
    </citation>
    <scope>NUCLEOTIDE SEQUENCE [LARGE SCALE GENOMIC DNA]</scope>
    <source>
        <strain evidence="1 2">DSM 43582</strain>
    </source>
</reference>
<dbReference type="InterPro" id="IPR038071">
    <property type="entry name" value="UROD/MetE-like_sf"/>
</dbReference>